<reference evidence="8 9" key="1">
    <citation type="journal article" date="2011" name="Science">
        <title>Comparative functional genomics of the fission yeasts.</title>
        <authorList>
            <person name="Rhind N."/>
            <person name="Chen Z."/>
            <person name="Yassour M."/>
            <person name="Thompson D.A."/>
            <person name="Haas B.J."/>
            <person name="Habib N."/>
            <person name="Wapinski I."/>
            <person name="Roy S."/>
            <person name="Lin M.F."/>
            <person name="Heiman D.I."/>
            <person name="Young S.K."/>
            <person name="Furuya K."/>
            <person name="Guo Y."/>
            <person name="Pidoux A."/>
            <person name="Chen H.M."/>
            <person name="Robbertse B."/>
            <person name="Goldberg J.M."/>
            <person name="Aoki K."/>
            <person name="Bayne E.H."/>
            <person name="Berlin A.M."/>
            <person name="Desjardins C.A."/>
            <person name="Dobbs E."/>
            <person name="Dukaj L."/>
            <person name="Fan L."/>
            <person name="FitzGerald M.G."/>
            <person name="French C."/>
            <person name="Gujja S."/>
            <person name="Hansen K."/>
            <person name="Keifenheim D."/>
            <person name="Levin J.Z."/>
            <person name="Mosher R.A."/>
            <person name="Mueller C.A."/>
            <person name="Pfiffner J."/>
            <person name="Priest M."/>
            <person name="Russ C."/>
            <person name="Smialowska A."/>
            <person name="Swoboda P."/>
            <person name="Sykes S.M."/>
            <person name="Vaughn M."/>
            <person name="Vengrova S."/>
            <person name="Yoder R."/>
            <person name="Zeng Q."/>
            <person name="Allshire R."/>
            <person name="Baulcombe D."/>
            <person name="Birren B.W."/>
            <person name="Brown W."/>
            <person name="Ekwall K."/>
            <person name="Kellis M."/>
            <person name="Leatherwood J."/>
            <person name="Levin H."/>
            <person name="Margalit H."/>
            <person name="Martienssen R."/>
            <person name="Nieduszynski C.A."/>
            <person name="Spatafora J.W."/>
            <person name="Friedman N."/>
            <person name="Dalgaard J.Z."/>
            <person name="Baumann P."/>
            <person name="Niki H."/>
            <person name="Regev A."/>
            <person name="Nusbaum C."/>
        </authorList>
    </citation>
    <scope>NUCLEOTIDE SEQUENCE [LARGE SCALE GENOMIC DNA]</scope>
    <source>
        <strain evidence="9">OY26 / ATCC MYA-4695 / CBS 11777 / NBRC 106824 / NRRL Y48691</strain>
    </source>
</reference>
<dbReference type="STRING" id="653667.S9VVR1"/>
<dbReference type="InterPro" id="IPR000754">
    <property type="entry name" value="Ribosomal_uS9"/>
</dbReference>
<accession>S9VVR1</accession>
<evidence type="ECO:0000256" key="5">
    <source>
        <dbReference type="ARBA" id="ARBA00042623"/>
    </source>
</evidence>
<dbReference type="InterPro" id="IPR023035">
    <property type="entry name" value="Ribosomal_uS9_bac/plastid"/>
</dbReference>
<evidence type="ECO:0000256" key="4">
    <source>
        <dbReference type="ARBA" id="ARBA00039318"/>
    </source>
</evidence>
<dbReference type="AlphaFoldDB" id="S9VVR1"/>
<protein>
    <recommendedName>
        <fullName evidence="4">Small ribosomal subunit protein uS9m</fullName>
    </recommendedName>
    <alternativeName>
        <fullName evidence="5">37S ribosomal protein S9, mitochondrial</fullName>
    </alternativeName>
</protein>
<dbReference type="PROSITE" id="PS00360">
    <property type="entry name" value="RIBOSOMAL_S9"/>
    <property type="match status" value="1"/>
</dbReference>
<dbReference type="NCBIfam" id="NF001099">
    <property type="entry name" value="PRK00132.1"/>
    <property type="match status" value="1"/>
</dbReference>
<dbReference type="RefSeq" id="XP_013024711.1">
    <property type="nucleotide sequence ID" value="XM_013169257.1"/>
</dbReference>
<dbReference type="Proteomes" id="UP000015464">
    <property type="component" value="Unassembled WGS sequence"/>
</dbReference>
<dbReference type="PANTHER" id="PTHR21569">
    <property type="entry name" value="RIBOSOMAL PROTEIN S9"/>
    <property type="match status" value="1"/>
</dbReference>
<dbReference type="OMA" id="RESAMWA"/>
<feature type="region of interest" description="Disordered" evidence="7">
    <location>
        <begin position="248"/>
        <end position="270"/>
    </location>
</feature>
<keyword evidence="9" id="KW-1185">Reference proteome</keyword>
<dbReference type="HOGENOM" id="CLU_036531_0_0_1"/>
<dbReference type="OrthoDB" id="10254627at2759"/>
<dbReference type="InterPro" id="IPR020568">
    <property type="entry name" value="Ribosomal_Su5_D2-typ_SF"/>
</dbReference>
<evidence type="ECO:0000256" key="3">
    <source>
        <dbReference type="ARBA" id="ARBA00023274"/>
    </source>
</evidence>
<dbReference type="SUPFAM" id="SSF54211">
    <property type="entry name" value="Ribosomal protein S5 domain 2-like"/>
    <property type="match status" value="1"/>
</dbReference>
<dbReference type="GO" id="GO:0006412">
    <property type="term" value="P:translation"/>
    <property type="evidence" value="ECO:0007669"/>
    <property type="project" value="InterPro"/>
</dbReference>
<dbReference type="Pfam" id="PF00380">
    <property type="entry name" value="Ribosomal_S9"/>
    <property type="match status" value="1"/>
</dbReference>
<evidence type="ECO:0000313" key="8">
    <source>
        <dbReference type="EMBL" id="EPY50225.1"/>
    </source>
</evidence>
<organism evidence="8 9">
    <name type="scientific">Schizosaccharomyces cryophilus (strain OY26 / ATCC MYA-4695 / CBS 11777 / NBRC 106824 / NRRL Y48691)</name>
    <name type="common">Fission yeast</name>
    <dbReference type="NCBI Taxonomy" id="653667"/>
    <lineage>
        <taxon>Eukaryota</taxon>
        <taxon>Fungi</taxon>
        <taxon>Dikarya</taxon>
        <taxon>Ascomycota</taxon>
        <taxon>Taphrinomycotina</taxon>
        <taxon>Schizosaccharomycetes</taxon>
        <taxon>Schizosaccharomycetales</taxon>
        <taxon>Schizosaccharomycetaceae</taxon>
        <taxon>Schizosaccharomyces</taxon>
    </lineage>
</organism>
<dbReference type="GO" id="GO:0003723">
    <property type="term" value="F:RNA binding"/>
    <property type="evidence" value="ECO:0007669"/>
    <property type="project" value="TreeGrafter"/>
</dbReference>
<evidence type="ECO:0000256" key="1">
    <source>
        <dbReference type="ARBA" id="ARBA00005251"/>
    </source>
</evidence>
<sequence length="270" mass="30765">MFQTLTQIRGFPRLFKYPVALPFSTKWGLRGIHHVPESSSYFTSNARFNEIYLYLENLLKYAPKVYTEEHPQIKWKSLQQYQQDFSDPKTSRIGYRRIVRLLDALNKISPTYRTESIQQVIDRFTHPSAEGLQSEKKLTVDENGIAMAKGKRKSSKATVKVIPGTGEVFVNGAPMATYFQRLVHRKHVIYPLVASQTLSKYNIWATVGGGGPTGQSGAIHAALTKALKVHEPSLQDVLRKAGCVENDKRKVERKKTGQPKARKKYTWVKR</sequence>
<dbReference type="GO" id="GO:0005763">
    <property type="term" value="C:mitochondrial small ribosomal subunit"/>
    <property type="evidence" value="ECO:0007669"/>
    <property type="project" value="TreeGrafter"/>
</dbReference>
<dbReference type="Gene3D" id="3.30.230.10">
    <property type="match status" value="1"/>
</dbReference>
<dbReference type="PANTHER" id="PTHR21569:SF1">
    <property type="entry name" value="SMALL RIBOSOMAL SUBUNIT PROTEIN US9M"/>
    <property type="match status" value="1"/>
</dbReference>
<dbReference type="FunFam" id="3.30.230.10:FF:000001">
    <property type="entry name" value="30S ribosomal protein S9"/>
    <property type="match status" value="1"/>
</dbReference>
<dbReference type="GeneID" id="25035317"/>
<dbReference type="InterPro" id="IPR020574">
    <property type="entry name" value="Ribosomal_uS9_CS"/>
</dbReference>
<dbReference type="GO" id="GO:0003735">
    <property type="term" value="F:structural constituent of ribosome"/>
    <property type="evidence" value="ECO:0007669"/>
    <property type="project" value="InterPro"/>
</dbReference>
<name>S9VVR1_SCHCR</name>
<feature type="compositionally biased region" description="Basic residues" evidence="7">
    <location>
        <begin position="251"/>
        <end position="270"/>
    </location>
</feature>
<proteinExistence type="inferred from homology"/>
<dbReference type="InterPro" id="IPR014721">
    <property type="entry name" value="Ribsml_uS5_D2-typ_fold_subgr"/>
</dbReference>
<evidence type="ECO:0000256" key="6">
    <source>
        <dbReference type="RuleBase" id="RU003815"/>
    </source>
</evidence>
<keyword evidence="2 6" id="KW-0689">Ribosomal protein</keyword>
<comment type="similarity">
    <text evidence="1 6">Belongs to the universal ribosomal protein uS9 family.</text>
</comment>
<dbReference type="eggNOG" id="KOG1697">
    <property type="taxonomic scope" value="Eukaryota"/>
</dbReference>
<evidence type="ECO:0000313" key="9">
    <source>
        <dbReference type="Proteomes" id="UP000015464"/>
    </source>
</evidence>
<evidence type="ECO:0000256" key="2">
    <source>
        <dbReference type="ARBA" id="ARBA00022980"/>
    </source>
</evidence>
<dbReference type="EMBL" id="KE546993">
    <property type="protein sequence ID" value="EPY50225.1"/>
    <property type="molecule type" value="Genomic_DNA"/>
</dbReference>
<gene>
    <name evidence="8" type="ORF">SPOG_00986</name>
</gene>
<evidence type="ECO:0000256" key="7">
    <source>
        <dbReference type="SAM" id="MobiDB-lite"/>
    </source>
</evidence>
<keyword evidence="3 6" id="KW-0687">Ribonucleoprotein</keyword>